<gene>
    <name evidence="4" type="ORF">CNBG_1419</name>
</gene>
<dbReference type="KEGG" id="cdeu:CNBG_1419"/>
<reference evidence="4 5" key="2">
    <citation type="journal article" date="2018" name="Proc. Natl. Acad. Sci.">
        <title>RNAi is a critical determinant of centromere evolution in closely related fungi.</title>
        <authorList>
            <person name="Yadav V."/>
            <person name="Sun S."/>
            <person name="Billmyre R.B."/>
            <person name="Thimmappa B.C."/>
            <person name="Shea T."/>
            <person name="Lintner R."/>
            <person name="Bakkeren G."/>
            <person name="Cuomo C.A."/>
            <person name="Heitman J."/>
            <person name="Sanyal K."/>
        </authorList>
    </citation>
    <scope>NUCLEOTIDE SEQUENCE [LARGE SCALE GENOMIC DNA]</scope>
    <source>
        <strain evidence="4 5">R265</strain>
    </source>
</reference>
<dbReference type="AlphaFoldDB" id="A0A095D2I8"/>
<keyword evidence="5" id="KW-1185">Reference proteome</keyword>
<feature type="compositionally biased region" description="Pro residues" evidence="3">
    <location>
        <begin position="25"/>
        <end position="37"/>
    </location>
</feature>
<evidence type="ECO:0000256" key="2">
    <source>
        <dbReference type="ARBA" id="ARBA00022737"/>
    </source>
</evidence>
<dbReference type="RefSeq" id="XP_062881521.1">
    <property type="nucleotide sequence ID" value="XM_063025566.1"/>
</dbReference>
<evidence type="ECO:0000256" key="3">
    <source>
        <dbReference type="SAM" id="MobiDB-lite"/>
    </source>
</evidence>
<organism evidence="4 5">
    <name type="scientific">Cryptococcus deuterogattii (strain R265)</name>
    <name type="common">Cryptococcus gattii VGII (strain R265)</name>
    <dbReference type="NCBI Taxonomy" id="294750"/>
    <lineage>
        <taxon>Eukaryota</taxon>
        <taxon>Fungi</taxon>
        <taxon>Dikarya</taxon>
        <taxon>Basidiomycota</taxon>
        <taxon>Agaricomycotina</taxon>
        <taxon>Tremellomycetes</taxon>
        <taxon>Tremellales</taxon>
        <taxon>Cryptococcaceae</taxon>
        <taxon>Cryptococcus</taxon>
        <taxon>Cryptococcus gattii species complex</taxon>
    </lineage>
</organism>
<dbReference type="PANTHER" id="PTHR44472">
    <property type="entry name" value="DDB1- AND CUL4-ASSOCIATED FACTOR 4-RELATED"/>
    <property type="match status" value="1"/>
</dbReference>
<evidence type="ECO:0000256" key="1">
    <source>
        <dbReference type="ARBA" id="ARBA00022574"/>
    </source>
</evidence>
<proteinExistence type="predicted"/>
<dbReference type="InterPro" id="IPR015943">
    <property type="entry name" value="WD40/YVTN_repeat-like_dom_sf"/>
</dbReference>
<dbReference type="PANTHER" id="PTHR44472:SF1">
    <property type="entry name" value="DDB1 AND CUL4 ASSOCIATED FACTOR 4"/>
    <property type="match status" value="1"/>
</dbReference>
<keyword evidence="2" id="KW-0677">Repeat</keyword>
<sequence>MSGGPLGNLPGMTYDPLKNRYFPTPKGPPQNDQPPPNLYASTSLSKKGRPEMVLGFLDCQPQRKRQRPDIYDSLVSGPGRKLVKGRGRMGVGMGKRSQRGEEAILSKLQLDAEHHSCGCHGETITSYKSFGEEAYLATTDHGKLVMHGSEGETVVFYICPQVLMGVHFDIMRLTLIAISGGADPHVHLFKRDPQMLDHIFMSHSELNLSGGDMYEVSSFDDRCTIGSHKSLTTINYTSSFTTSNRRLPSDALAVHQYSRDLVFAGQRSGLVTCEDLRVKPKSPVVVGGTRGRKAVVNVKRVQDGAVPWGLVVSGMGDELLLYDVRFSDKPLHTFQGHINNYQTQVSTALSPSGTHLFASGSDNRIRAYSLLTGSPLTPWPEDEYHQLEENPLVKKFEDKISALTVRDDLGLDVVVKGQLLRFAK</sequence>
<name>A0A095D2I8_CRYD2</name>
<evidence type="ECO:0000313" key="5">
    <source>
        <dbReference type="Proteomes" id="UP000029445"/>
    </source>
</evidence>
<evidence type="ECO:0000313" key="4">
    <source>
        <dbReference type="EMBL" id="KGB75581.1"/>
    </source>
</evidence>
<dbReference type="STRING" id="294750.A0A095D2I8"/>
<keyword evidence="1" id="KW-0853">WD repeat</keyword>
<protein>
    <submittedName>
        <fullName evidence="4">WD-repeat protein 21A</fullName>
    </submittedName>
</protein>
<reference evidence="4 5" key="1">
    <citation type="journal article" date="2011" name="MBio">
        <title>Genome variation in Cryptococcus gattii, an emerging pathogen of immunocompetent hosts.</title>
        <authorList>
            <person name="D'Souza C.A."/>
            <person name="Kronstad J.W."/>
            <person name="Taylor G."/>
            <person name="Warren R."/>
            <person name="Yuen M."/>
            <person name="Hu G."/>
            <person name="Jung W.H."/>
            <person name="Sham A."/>
            <person name="Kidd S.E."/>
            <person name="Tangen K."/>
            <person name="Lee N."/>
            <person name="Zeilmaker T."/>
            <person name="Sawkins J."/>
            <person name="McVicker G."/>
            <person name="Shah S."/>
            <person name="Gnerre S."/>
            <person name="Griggs A."/>
            <person name="Zeng Q."/>
            <person name="Bartlett K."/>
            <person name="Li W."/>
            <person name="Wang X."/>
            <person name="Heitman J."/>
            <person name="Stajich J.E."/>
            <person name="Fraser J.A."/>
            <person name="Meyer W."/>
            <person name="Carter D."/>
            <person name="Schein J."/>
            <person name="Krzywinski M."/>
            <person name="Kwon-Chung K.J."/>
            <person name="Varma A."/>
            <person name="Wang J."/>
            <person name="Brunham R."/>
            <person name="Fyfe M."/>
            <person name="Ouellette B.F."/>
            <person name="Siddiqui A."/>
            <person name="Marra M."/>
            <person name="Jones S."/>
            <person name="Holt R."/>
            <person name="Birren B.W."/>
            <person name="Galagan J.E."/>
            <person name="Cuomo C.A."/>
        </authorList>
    </citation>
    <scope>NUCLEOTIDE SEQUENCE [LARGE SCALE GENOMIC DNA]</scope>
    <source>
        <strain evidence="4 5">R265</strain>
    </source>
</reference>
<accession>A0A095D2I8</accession>
<dbReference type="EMBL" id="CP025761">
    <property type="protein sequence ID" value="KGB75581.1"/>
    <property type="molecule type" value="Genomic_DNA"/>
</dbReference>
<dbReference type="Gene3D" id="2.130.10.10">
    <property type="entry name" value="YVTN repeat-like/Quinoprotein amine dehydrogenase"/>
    <property type="match status" value="1"/>
</dbReference>
<dbReference type="VEuPathDB" id="FungiDB:CNBG_1419"/>
<dbReference type="HOGENOM" id="CLU_708204_0_0_1"/>
<dbReference type="InterPro" id="IPR052254">
    <property type="entry name" value="CUL4-DDB1_E3_ligase_receptor"/>
</dbReference>
<dbReference type="SUPFAM" id="SSF50978">
    <property type="entry name" value="WD40 repeat-like"/>
    <property type="match status" value="1"/>
</dbReference>
<feature type="region of interest" description="Disordered" evidence="3">
    <location>
        <begin position="1"/>
        <end position="45"/>
    </location>
</feature>
<dbReference type="GO" id="GO:0080008">
    <property type="term" value="C:Cul4-RING E3 ubiquitin ligase complex"/>
    <property type="evidence" value="ECO:0007669"/>
    <property type="project" value="TreeGrafter"/>
</dbReference>
<dbReference type="OMA" id="EHIFMSH"/>
<dbReference type="Proteomes" id="UP000029445">
    <property type="component" value="Chromosome 3"/>
</dbReference>
<dbReference type="GeneID" id="88177840"/>
<dbReference type="InterPro" id="IPR036322">
    <property type="entry name" value="WD40_repeat_dom_sf"/>
</dbReference>
<dbReference type="OrthoDB" id="128867at2759"/>